<dbReference type="GeneID" id="85393351"/>
<dbReference type="Proteomes" id="UP001244207">
    <property type="component" value="Unassembled WGS sequence"/>
</dbReference>
<gene>
    <name evidence="3" type="ORF">BDZ83DRAFT_639769</name>
</gene>
<dbReference type="RefSeq" id="XP_060359034.1">
    <property type="nucleotide sequence ID" value="XM_060509452.1"/>
</dbReference>
<accession>A0AAD8X937</accession>
<organism evidence="3 4">
    <name type="scientific">Glomerella acutata</name>
    <name type="common">Colletotrichum acutatum</name>
    <dbReference type="NCBI Taxonomy" id="27357"/>
    <lineage>
        <taxon>Eukaryota</taxon>
        <taxon>Fungi</taxon>
        <taxon>Dikarya</taxon>
        <taxon>Ascomycota</taxon>
        <taxon>Pezizomycotina</taxon>
        <taxon>Sordariomycetes</taxon>
        <taxon>Hypocreomycetidae</taxon>
        <taxon>Glomerellales</taxon>
        <taxon>Glomerellaceae</taxon>
        <taxon>Colletotrichum</taxon>
        <taxon>Colletotrichum acutatum species complex</taxon>
    </lineage>
</organism>
<protein>
    <submittedName>
        <fullName evidence="3">Uncharacterized protein</fullName>
    </submittedName>
</protein>
<keyword evidence="2" id="KW-0472">Membrane</keyword>
<keyword evidence="2" id="KW-1133">Transmembrane helix</keyword>
<dbReference type="AlphaFoldDB" id="A0AAD8X937"/>
<sequence length="211" mass="23619">MQFHDTDIGSHLSDSRSPSHPHRISLDLVPNTRIPGLSAGPFVFLTADRTLRDFPQHCLHAPEQHHTDRKAVLKTVTSHTKRDTQEIIMGGTADLTAKSNHPCTDRHIHLDGCNAHTLPLAVTSILSPSFTSFADAYVWSSFKLLLAALSSFIFVFIRRPSKKPRFFPVLASCCEQATHLQKYGYLPRCNSIHHMETFGATPISPSNRDQR</sequence>
<keyword evidence="4" id="KW-1185">Reference proteome</keyword>
<proteinExistence type="predicted"/>
<evidence type="ECO:0000256" key="1">
    <source>
        <dbReference type="SAM" id="MobiDB-lite"/>
    </source>
</evidence>
<name>A0AAD8X937_GLOAC</name>
<dbReference type="EMBL" id="JAHMHS010000161">
    <property type="protein sequence ID" value="KAK1711231.1"/>
    <property type="molecule type" value="Genomic_DNA"/>
</dbReference>
<keyword evidence="2" id="KW-0812">Transmembrane</keyword>
<evidence type="ECO:0000256" key="2">
    <source>
        <dbReference type="SAM" id="Phobius"/>
    </source>
</evidence>
<feature type="region of interest" description="Disordered" evidence="1">
    <location>
        <begin position="1"/>
        <end position="26"/>
    </location>
</feature>
<reference evidence="3" key="1">
    <citation type="submission" date="2021-12" db="EMBL/GenBank/DDBJ databases">
        <title>Comparative genomics, transcriptomics and evolutionary studies reveal genomic signatures of adaptation to plant cell wall in hemibiotrophic fungi.</title>
        <authorList>
            <consortium name="DOE Joint Genome Institute"/>
            <person name="Baroncelli R."/>
            <person name="Diaz J.F."/>
            <person name="Benocci T."/>
            <person name="Peng M."/>
            <person name="Battaglia E."/>
            <person name="Haridas S."/>
            <person name="Andreopoulos W."/>
            <person name="Labutti K."/>
            <person name="Pangilinan J."/>
            <person name="Floch G.L."/>
            <person name="Makela M.R."/>
            <person name="Henrissat B."/>
            <person name="Grigoriev I.V."/>
            <person name="Crouch J.A."/>
            <person name="De Vries R.P."/>
            <person name="Sukno S.A."/>
            <person name="Thon M.R."/>
        </authorList>
    </citation>
    <scope>NUCLEOTIDE SEQUENCE</scope>
    <source>
        <strain evidence="3">CBS 112980</strain>
    </source>
</reference>
<evidence type="ECO:0000313" key="4">
    <source>
        <dbReference type="Proteomes" id="UP001244207"/>
    </source>
</evidence>
<comment type="caution">
    <text evidence="3">The sequence shown here is derived from an EMBL/GenBank/DDBJ whole genome shotgun (WGS) entry which is preliminary data.</text>
</comment>
<feature type="transmembrane region" description="Helical" evidence="2">
    <location>
        <begin position="136"/>
        <end position="157"/>
    </location>
</feature>
<evidence type="ECO:0000313" key="3">
    <source>
        <dbReference type="EMBL" id="KAK1711231.1"/>
    </source>
</evidence>